<dbReference type="AlphaFoldDB" id="A0A9P9YUT3"/>
<comment type="caution">
    <text evidence="2">The sequence shown here is derived from an EMBL/GenBank/DDBJ whole genome shotgun (WGS) entry which is preliminary data.</text>
</comment>
<feature type="region of interest" description="Disordered" evidence="1">
    <location>
        <begin position="44"/>
        <end position="63"/>
    </location>
</feature>
<feature type="region of interest" description="Disordered" evidence="1">
    <location>
        <begin position="1"/>
        <end position="21"/>
    </location>
</feature>
<sequence>DYTENQATTKHRTADRAREDCKRTRGESVKFALTVPQRVTGEKQQYLQEETGSRFTGRPINESDKMANNVLENVQGMTIQAKRSTGGPG</sequence>
<dbReference type="Proteomes" id="UP001059596">
    <property type="component" value="Unassembled WGS sequence"/>
</dbReference>
<name>A0A9P9YUT3_9MUSC</name>
<evidence type="ECO:0000256" key="1">
    <source>
        <dbReference type="SAM" id="MobiDB-lite"/>
    </source>
</evidence>
<gene>
    <name evidence="2" type="ORF">M5D96_004520</name>
</gene>
<protein>
    <submittedName>
        <fullName evidence="2">Uncharacterized protein</fullName>
    </submittedName>
</protein>
<proteinExistence type="predicted"/>
<accession>A0A9P9YUT3</accession>
<evidence type="ECO:0000313" key="2">
    <source>
        <dbReference type="EMBL" id="KAI8043193.1"/>
    </source>
</evidence>
<dbReference type="EMBL" id="JAMKOV010000002">
    <property type="protein sequence ID" value="KAI8043193.1"/>
    <property type="molecule type" value="Genomic_DNA"/>
</dbReference>
<feature type="non-terminal residue" evidence="2">
    <location>
        <position position="1"/>
    </location>
</feature>
<organism evidence="2 3">
    <name type="scientific">Drosophila gunungcola</name>
    <name type="common">fruit fly</name>
    <dbReference type="NCBI Taxonomy" id="103775"/>
    <lineage>
        <taxon>Eukaryota</taxon>
        <taxon>Metazoa</taxon>
        <taxon>Ecdysozoa</taxon>
        <taxon>Arthropoda</taxon>
        <taxon>Hexapoda</taxon>
        <taxon>Insecta</taxon>
        <taxon>Pterygota</taxon>
        <taxon>Neoptera</taxon>
        <taxon>Endopterygota</taxon>
        <taxon>Diptera</taxon>
        <taxon>Brachycera</taxon>
        <taxon>Muscomorpha</taxon>
        <taxon>Ephydroidea</taxon>
        <taxon>Drosophilidae</taxon>
        <taxon>Drosophila</taxon>
        <taxon>Sophophora</taxon>
    </lineage>
</organism>
<evidence type="ECO:0000313" key="3">
    <source>
        <dbReference type="Proteomes" id="UP001059596"/>
    </source>
</evidence>
<feature type="compositionally biased region" description="Polar residues" evidence="1">
    <location>
        <begin position="44"/>
        <end position="54"/>
    </location>
</feature>
<feature type="non-terminal residue" evidence="2">
    <location>
        <position position="89"/>
    </location>
</feature>
<keyword evidence="3" id="KW-1185">Reference proteome</keyword>
<reference evidence="2" key="1">
    <citation type="journal article" date="2023" name="Genome Biol. Evol.">
        <title>Long-read-based Genome Assembly of Drosophila gunungcola Reveals Fewer Chemosensory Genes in Flower-breeding Species.</title>
        <authorList>
            <person name="Negi A."/>
            <person name="Liao B.Y."/>
            <person name="Yeh S.D."/>
        </authorList>
    </citation>
    <scope>NUCLEOTIDE SEQUENCE</scope>
    <source>
        <strain evidence="2">Sukarami</strain>
    </source>
</reference>
<feature type="compositionally biased region" description="Basic and acidic residues" evidence="1">
    <location>
        <begin position="12"/>
        <end position="21"/>
    </location>
</feature>